<protein>
    <recommendedName>
        <fullName evidence="3">FAM86 N-terminal domain-containing protein</fullName>
    </recommendedName>
</protein>
<dbReference type="OrthoDB" id="194386at2759"/>
<dbReference type="GO" id="GO:0005737">
    <property type="term" value="C:cytoplasm"/>
    <property type="evidence" value="ECO:0007669"/>
    <property type="project" value="TreeGrafter"/>
</dbReference>
<sequence>MSCIYNNFLNFSFIPQLIRVPISSIAIPDDLLDTSSDDTINAQQRVISIIEDIIPLNSYYVKSFLKKLIAELETRNLEIDELVYDTYVRLLPAKALAPTDYDIVEYSISKKITKSIKIKETPKLISGLGTTGLRTWEASIYLADFLVNGDYLKSKKIENLSLLELGTGTGLIGLSIYKYLIETSTKIVKNIIMTDGNLSLIETLHTSNLSLNDIAVPRDSLHNNAIRCCKLWWSKDSFPTTDIDIIVGADITYDQTELPDLISCFKQGFQNTNVKEIIIASTIRNENTINEFEKLLSKNEFNYNVIDKRLANTTTNNSLVWLNDNTPEIRIYSITLAI</sequence>
<dbReference type="Gene3D" id="3.40.50.150">
    <property type="entry name" value="Vaccinia Virus protein VP39"/>
    <property type="match status" value="1"/>
</dbReference>
<dbReference type="Pfam" id="PF10294">
    <property type="entry name" value="Methyltransf_16"/>
    <property type="match status" value="1"/>
</dbReference>
<dbReference type="Proteomes" id="UP000094236">
    <property type="component" value="Unassembled WGS sequence"/>
</dbReference>
<evidence type="ECO:0000313" key="1">
    <source>
        <dbReference type="EMBL" id="ODV96897.1"/>
    </source>
</evidence>
<keyword evidence="2" id="KW-1185">Reference proteome</keyword>
<proteinExistence type="predicted"/>
<gene>
    <name evidence="1" type="ORF">PACTADRAFT_84181</name>
</gene>
<dbReference type="STRING" id="669874.A0A1E4TYT4"/>
<dbReference type="InterPro" id="IPR019410">
    <property type="entry name" value="Methyltransf_16"/>
</dbReference>
<dbReference type="PANTHER" id="PTHR14614">
    <property type="entry name" value="HEPATOCELLULAR CARCINOMA-ASSOCIATED ANTIGEN"/>
    <property type="match status" value="1"/>
</dbReference>
<accession>A0A1E4TYT4</accession>
<dbReference type="GO" id="GO:0008757">
    <property type="term" value="F:S-adenosylmethionine-dependent methyltransferase activity"/>
    <property type="evidence" value="ECO:0007669"/>
    <property type="project" value="UniProtKB-ARBA"/>
</dbReference>
<reference evidence="2" key="1">
    <citation type="submission" date="2016-05" db="EMBL/GenBank/DDBJ databases">
        <title>Comparative genomics of biotechnologically important yeasts.</title>
        <authorList>
            <consortium name="DOE Joint Genome Institute"/>
            <person name="Riley R."/>
            <person name="Haridas S."/>
            <person name="Wolfe K.H."/>
            <person name="Lopes M.R."/>
            <person name="Hittinger C.T."/>
            <person name="Goker M."/>
            <person name="Salamov A."/>
            <person name="Wisecaver J."/>
            <person name="Long T.M."/>
            <person name="Aerts A.L."/>
            <person name="Barry K."/>
            <person name="Choi C."/>
            <person name="Clum A."/>
            <person name="Coughlan A.Y."/>
            <person name="Deshpande S."/>
            <person name="Douglass A.P."/>
            <person name="Hanson S.J."/>
            <person name="Klenk H.-P."/>
            <person name="Labutti K."/>
            <person name="Lapidus A."/>
            <person name="Lindquist E."/>
            <person name="Lipzen A."/>
            <person name="Meier-Kolthoff J.P."/>
            <person name="Ohm R.A."/>
            <person name="Otillar R.P."/>
            <person name="Pangilinan J."/>
            <person name="Peng Y."/>
            <person name="Rokas A."/>
            <person name="Rosa C.A."/>
            <person name="Scheuner C."/>
            <person name="Sibirny A.A."/>
            <person name="Slot J.C."/>
            <person name="Stielow J.B."/>
            <person name="Sun H."/>
            <person name="Kurtzman C.P."/>
            <person name="Blackwell M."/>
            <person name="Grigoriev I.V."/>
            <person name="Jeffries T.W."/>
        </authorList>
    </citation>
    <scope>NUCLEOTIDE SEQUENCE [LARGE SCALE GENOMIC DNA]</scope>
    <source>
        <strain evidence="2">NRRL Y-2460</strain>
    </source>
</reference>
<evidence type="ECO:0000313" key="2">
    <source>
        <dbReference type="Proteomes" id="UP000094236"/>
    </source>
</evidence>
<name>A0A1E4TYT4_PACTA</name>
<dbReference type="AlphaFoldDB" id="A0A1E4TYT4"/>
<dbReference type="EMBL" id="KV454012">
    <property type="protein sequence ID" value="ODV96897.1"/>
    <property type="molecule type" value="Genomic_DNA"/>
</dbReference>
<organism evidence="1 2">
    <name type="scientific">Pachysolen tannophilus NRRL Y-2460</name>
    <dbReference type="NCBI Taxonomy" id="669874"/>
    <lineage>
        <taxon>Eukaryota</taxon>
        <taxon>Fungi</taxon>
        <taxon>Dikarya</taxon>
        <taxon>Ascomycota</taxon>
        <taxon>Saccharomycotina</taxon>
        <taxon>Pichiomycetes</taxon>
        <taxon>Pachysolenaceae</taxon>
        <taxon>Pachysolen</taxon>
    </lineage>
</organism>
<dbReference type="InterPro" id="IPR029063">
    <property type="entry name" value="SAM-dependent_MTases_sf"/>
</dbReference>
<evidence type="ECO:0008006" key="3">
    <source>
        <dbReference type="Google" id="ProtNLM"/>
    </source>
</evidence>
<dbReference type="PANTHER" id="PTHR14614:SF130">
    <property type="entry name" value="PROTEIN-LYSINE N-METHYLTRANSFERASE EEF2KMT"/>
    <property type="match status" value="1"/>
</dbReference>